<evidence type="ECO:0000313" key="1">
    <source>
        <dbReference type="EMBL" id="CAF1691296.1"/>
    </source>
</evidence>
<dbReference type="Proteomes" id="UP000663828">
    <property type="component" value="Unassembled WGS sequence"/>
</dbReference>
<organism evidence="1 2">
    <name type="scientific">Adineta ricciae</name>
    <name type="common">Rotifer</name>
    <dbReference type="NCBI Taxonomy" id="249248"/>
    <lineage>
        <taxon>Eukaryota</taxon>
        <taxon>Metazoa</taxon>
        <taxon>Spiralia</taxon>
        <taxon>Gnathifera</taxon>
        <taxon>Rotifera</taxon>
        <taxon>Eurotatoria</taxon>
        <taxon>Bdelloidea</taxon>
        <taxon>Adinetida</taxon>
        <taxon>Adinetidae</taxon>
        <taxon>Adineta</taxon>
    </lineage>
</organism>
<reference evidence="1" key="1">
    <citation type="submission" date="2021-02" db="EMBL/GenBank/DDBJ databases">
        <authorList>
            <person name="Nowell W R."/>
        </authorList>
    </citation>
    <scope>NUCLEOTIDE SEQUENCE</scope>
</reference>
<sequence length="83" mass="9322">MMLIMLHLLNCKTAGINSETIGLGSLHFGDIIKDFFVTPCMYERFGTLNNEELNKDGDDGHSDLDHNVTSEDIIDSCSSFFNY</sequence>
<dbReference type="EMBL" id="CAJNOR010021408">
    <property type="protein sequence ID" value="CAF1691296.1"/>
    <property type="molecule type" value="Genomic_DNA"/>
</dbReference>
<accession>A0A816HY25</accession>
<protein>
    <submittedName>
        <fullName evidence="1">Uncharacterized protein</fullName>
    </submittedName>
</protein>
<proteinExistence type="predicted"/>
<dbReference type="AlphaFoldDB" id="A0A816HY25"/>
<comment type="caution">
    <text evidence="1">The sequence shown here is derived from an EMBL/GenBank/DDBJ whole genome shotgun (WGS) entry which is preliminary data.</text>
</comment>
<name>A0A816HY25_ADIRI</name>
<evidence type="ECO:0000313" key="2">
    <source>
        <dbReference type="Proteomes" id="UP000663828"/>
    </source>
</evidence>
<keyword evidence="2" id="KW-1185">Reference proteome</keyword>
<gene>
    <name evidence="1" type="ORF">XAT740_LOCUS64123</name>
</gene>